<sequence>GEGEEEAGEGEEEAGEGEEEAGEGEEEAGEGEEEAEEEEPTEVTPEEEAPKEIEKEEEKVPEKRLIGDIYDFVKEDIEGTKKDRKTDRQMAVKGVVDKRLEKIMAGRDYTDGLQKEDIDDAASRVAHWIEHVVGATEPAKGAITRKSPGPAFQVKAKTGSTLEVHKLSSSTVAQEAARAKGVQVPPRERKIPASVSPMNLKSAQEWVDWATNIANVANEWGRWLDSTLNDAEKQIAEKKKETPETDWKQWRDQAEIEARKWRVEKERIKGEGTVWDKKLEEKLKHQSETEVRSTDLND</sequence>
<gene>
    <name evidence="2" type="ORF">g.16029</name>
</gene>
<proteinExistence type="predicted"/>
<dbReference type="AlphaFoldDB" id="A0A1B6GEX7"/>
<protein>
    <submittedName>
        <fullName evidence="2">Uncharacterized protein</fullName>
    </submittedName>
</protein>
<evidence type="ECO:0000256" key="1">
    <source>
        <dbReference type="SAM" id="MobiDB-lite"/>
    </source>
</evidence>
<organism evidence="2">
    <name type="scientific">Cuerna arida</name>
    <dbReference type="NCBI Taxonomy" id="1464854"/>
    <lineage>
        <taxon>Eukaryota</taxon>
        <taxon>Metazoa</taxon>
        <taxon>Ecdysozoa</taxon>
        <taxon>Arthropoda</taxon>
        <taxon>Hexapoda</taxon>
        <taxon>Insecta</taxon>
        <taxon>Pterygota</taxon>
        <taxon>Neoptera</taxon>
        <taxon>Paraneoptera</taxon>
        <taxon>Hemiptera</taxon>
        <taxon>Auchenorrhyncha</taxon>
        <taxon>Membracoidea</taxon>
        <taxon>Cicadellidae</taxon>
        <taxon>Cicadellinae</taxon>
        <taxon>Proconiini</taxon>
        <taxon>Cuerna</taxon>
    </lineage>
</organism>
<feature type="non-terminal residue" evidence="2">
    <location>
        <position position="1"/>
    </location>
</feature>
<feature type="region of interest" description="Disordered" evidence="1">
    <location>
        <begin position="1"/>
        <end position="67"/>
    </location>
</feature>
<evidence type="ECO:0000313" key="2">
    <source>
        <dbReference type="EMBL" id="JAS61005.1"/>
    </source>
</evidence>
<accession>A0A1B6GEX7</accession>
<feature type="compositionally biased region" description="Acidic residues" evidence="1">
    <location>
        <begin position="1"/>
        <end position="47"/>
    </location>
</feature>
<name>A0A1B6GEX7_9HEMI</name>
<dbReference type="EMBL" id="GECZ01008764">
    <property type="protein sequence ID" value="JAS61005.1"/>
    <property type="molecule type" value="Transcribed_RNA"/>
</dbReference>
<feature type="compositionally biased region" description="Basic and acidic residues" evidence="1">
    <location>
        <begin position="48"/>
        <end position="67"/>
    </location>
</feature>
<reference evidence="2" key="1">
    <citation type="submission" date="2015-11" db="EMBL/GenBank/DDBJ databases">
        <title>De novo transcriptome assembly of four potential Pierce s Disease insect vectors from Arizona vineyards.</title>
        <authorList>
            <person name="Tassone E.E."/>
        </authorList>
    </citation>
    <scope>NUCLEOTIDE SEQUENCE</scope>
</reference>